<keyword evidence="1" id="KW-0808">Transferase</keyword>
<feature type="domain" description="Carbohydrate kinase FGGY N-terminal" evidence="3">
    <location>
        <begin position="1"/>
        <end position="153"/>
    </location>
</feature>
<evidence type="ECO:0000256" key="2">
    <source>
        <dbReference type="ARBA" id="ARBA00022777"/>
    </source>
</evidence>
<organism evidence="5">
    <name type="scientific">marine sediment metagenome</name>
    <dbReference type="NCBI Taxonomy" id="412755"/>
    <lineage>
        <taxon>unclassified sequences</taxon>
        <taxon>metagenomes</taxon>
        <taxon>ecological metagenomes</taxon>
    </lineage>
</organism>
<accession>X1NRL9</accession>
<dbReference type="GO" id="GO:0016301">
    <property type="term" value="F:kinase activity"/>
    <property type="evidence" value="ECO:0007669"/>
    <property type="project" value="UniProtKB-KW"/>
</dbReference>
<dbReference type="InterPro" id="IPR018484">
    <property type="entry name" value="FGGY_N"/>
</dbReference>
<dbReference type="InterPro" id="IPR043129">
    <property type="entry name" value="ATPase_NBD"/>
</dbReference>
<evidence type="ECO:0000256" key="1">
    <source>
        <dbReference type="ARBA" id="ARBA00022679"/>
    </source>
</evidence>
<dbReference type="PANTHER" id="PTHR43095">
    <property type="entry name" value="SUGAR KINASE"/>
    <property type="match status" value="1"/>
</dbReference>
<dbReference type="SUPFAM" id="SSF53067">
    <property type="entry name" value="Actin-like ATPase domain"/>
    <property type="match status" value="2"/>
</dbReference>
<dbReference type="Pfam" id="PF00370">
    <property type="entry name" value="FGGY_N"/>
    <property type="match status" value="1"/>
</dbReference>
<reference evidence="5" key="1">
    <citation type="journal article" date="2014" name="Front. Microbiol.">
        <title>High frequency of phylogenetically diverse reductive dehalogenase-homologous genes in deep subseafloor sedimentary metagenomes.</title>
        <authorList>
            <person name="Kawai M."/>
            <person name="Futagami T."/>
            <person name="Toyoda A."/>
            <person name="Takaki Y."/>
            <person name="Nishi S."/>
            <person name="Hori S."/>
            <person name="Arai W."/>
            <person name="Tsubouchi T."/>
            <person name="Morono Y."/>
            <person name="Uchiyama I."/>
            <person name="Ito T."/>
            <person name="Fujiyama A."/>
            <person name="Inagaki F."/>
            <person name="Takami H."/>
        </authorList>
    </citation>
    <scope>NUCLEOTIDE SEQUENCE</scope>
    <source>
        <strain evidence="5">Expedition CK06-06</strain>
    </source>
</reference>
<name>X1NRL9_9ZZZZ</name>
<dbReference type="AlphaFoldDB" id="X1NRL9"/>
<evidence type="ECO:0000259" key="4">
    <source>
        <dbReference type="Pfam" id="PF02782"/>
    </source>
</evidence>
<dbReference type="EMBL" id="BARV01025729">
    <property type="protein sequence ID" value="GAI46243.1"/>
    <property type="molecule type" value="Genomic_DNA"/>
</dbReference>
<keyword evidence="2" id="KW-0418">Kinase</keyword>
<comment type="caution">
    <text evidence="5">The sequence shown here is derived from an EMBL/GenBank/DDBJ whole genome shotgun (WGS) entry which is preliminary data.</text>
</comment>
<evidence type="ECO:0000313" key="5">
    <source>
        <dbReference type="EMBL" id="GAI46243.1"/>
    </source>
</evidence>
<dbReference type="Gene3D" id="3.30.420.40">
    <property type="match status" value="2"/>
</dbReference>
<proteinExistence type="predicted"/>
<protein>
    <recommendedName>
        <fullName evidence="6">Carbohydrate kinase FGGY N-terminal domain-containing protein</fullName>
    </recommendedName>
</protein>
<evidence type="ECO:0000259" key="3">
    <source>
        <dbReference type="Pfam" id="PF00370"/>
    </source>
</evidence>
<feature type="non-terminal residue" evidence="5">
    <location>
        <position position="265"/>
    </location>
</feature>
<gene>
    <name evidence="5" type="ORF">S06H3_41700</name>
</gene>
<dbReference type="Pfam" id="PF02782">
    <property type="entry name" value="FGGY_C"/>
    <property type="match status" value="1"/>
</dbReference>
<dbReference type="InterPro" id="IPR050406">
    <property type="entry name" value="FGGY_Carb_Kinase"/>
</dbReference>
<feature type="non-terminal residue" evidence="5">
    <location>
        <position position="1"/>
    </location>
</feature>
<evidence type="ECO:0008006" key="6">
    <source>
        <dbReference type="Google" id="ProtNLM"/>
    </source>
</evidence>
<feature type="domain" description="Carbohydrate kinase FGGY C-terminal" evidence="4">
    <location>
        <begin position="191"/>
        <end position="264"/>
    </location>
</feature>
<sequence length="265" mass="29892">DEKGNPLRNSIQQNDARAVEEIKYIKRIIDEDEYFSLTSNTINQQIVPPKYLWLKKHEPEKLKKARYIMGSYDFISFKLTGISHVELNWALESGLWMVREKKWYKKILDIAEIPDHLLPAVYKPIEIVGETTEILPGIPVIAGSADHIASALGMGAKEEGDLLLKIGGAGDILFVVNSLKMDKRLFLDYHDIPTKFILNGCMASSGSIVKWFRNNFTNNLEFEKLTKLAEKSRVGAKGLVMLPYFLGEKTPIFDPIARGVILGLG</sequence>
<dbReference type="InterPro" id="IPR018485">
    <property type="entry name" value="FGGY_C"/>
</dbReference>
<dbReference type="GO" id="GO:0005975">
    <property type="term" value="P:carbohydrate metabolic process"/>
    <property type="evidence" value="ECO:0007669"/>
    <property type="project" value="InterPro"/>
</dbReference>